<reference evidence="4" key="1">
    <citation type="submission" date="2018-02" db="EMBL/GenBank/DDBJ databases">
        <authorList>
            <person name="Cohen D.B."/>
            <person name="Kent A.D."/>
        </authorList>
    </citation>
    <scope>NUCLEOTIDE SEQUENCE</scope>
</reference>
<evidence type="ECO:0000256" key="2">
    <source>
        <dbReference type="SAM" id="Phobius"/>
    </source>
</evidence>
<keyword evidence="2" id="KW-0472">Membrane</keyword>
<evidence type="ECO:0000259" key="3">
    <source>
        <dbReference type="Pfam" id="PF14364"/>
    </source>
</evidence>
<organism evidence="4">
    <name type="scientific">Fagus sylvatica</name>
    <name type="common">Beechnut</name>
    <dbReference type="NCBI Taxonomy" id="28930"/>
    <lineage>
        <taxon>Eukaryota</taxon>
        <taxon>Viridiplantae</taxon>
        <taxon>Streptophyta</taxon>
        <taxon>Embryophyta</taxon>
        <taxon>Tracheophyta</taxon>
        <taxon>Spermatophyta</taxon>
        <taxon>Magnoliopsida</taxon>
        <taxon>eudicotyledons</taxon>
        <taxon>Gunneridae</taxon>
        <taxon>Pentapetalae</taxon>
        <taxon>rosids</taxon>
        <taxon>fabids</taxon>
        <taxon>Fagales</taxon>
        <taxon>Fagaceae</taxon>
        <taxon>Fagus</taxon>
    </lineage>
</organism>
<name>A0A2N9I989_FAGSY</name>
<dbReference type="InterPro" id="IPR008480">
    <property type="entry name" value="DUF761_pln"/>
</dbReference>
<dbReference type="InterPro" id="IPR025520">
    <property type="entry name" value="DUF4408"/>
</dbReference>
<dbReference type="PANTHER" id="PTHR33098">
    <property type="entry name" value="COTTON FIBER (DUF761)"/>
    <property type="match status" value="1"/>
</dbReference>
<dbReference type="Pfam" id="PF05553">
    <property type="entry name" value="DUF761"/>
    <property type="match status" value="1"/>
</dbReference>
<evidence type="ECO:0000313" key="4">
    <source>
        <dbReference type="EMBL" id="SPD20845.1"/>
    </source>
</evidence>
<gene>
    <name evidence="4" type="ORF">FSB_LOCUS48727</name>
</gene>
<keyword evidence="2" id="KW-1133">Transmembrane helix</keyword>
<feature type="transmembrane region" description="Helical" evidence="2">
    <location>
        <begin position="54"/>
        <end position="72"/>
    </location>
</feature>
<proteinExistence type="predicted"/>
<dbReference type="Pfam" id="PF14364">
    <property type="entry name" value="DUF4408"/>
    <property type="match status" value="1"/>
</dbReference>
<accession>A0A2N9I989</accession>
<feature type="compositionally biased region" description="Basic and acidic residues" evidence="1">
    <location>
        <begin position="278"/>
        <end position="289"/>
    </location>
</feature>
<protein>
    <recommendedName>
        <fullName evidence="3">DUF4408 domain-containing protein</fullName>
    </recommendedName>
</protein>
<keyword evidence="2" id="KW-0812">Transmembrane</keyword>
<feature type="domain" description="DUF4408" evidence="3">
    <location>
        <begin position="42"/>
        <end position="74"/>
    </location>
</feature>
<feature type="transmembrane region" description="Helical" evidence="2">
    <location>
        <begin position="12"/>
        <end position="34"/>
    </location>
</feature>
<evidence type="ECO:0000256" key="1">
    <source>
        <dbReference type="SAM" id="MobiDB-lite"/>
    </source>
</evidence>
<feature type="compositionally biased region" description="Low complexity" evidence="1">
    <location>
        <begin position="260"/>
        <end position="276"/>
    </location>
</feature>
<feature type="region of interest" description="Disordered" evidence="1">
    <location>
        <begin position="175"/>
        <end position="289"/>
    </location>
</feature>
<dbReference type="EMBL" id="OIVN01005101">
    <property type="protein sequence ID" value="SPD20845.1"/>
    <property type="molecule type" value="Genomic_DNA"/>
</dbReference>
<sequence length="324" mass="36611">MASNNWMLSLKLVLISTGVVTMAVALKVSVPVVWDFVLCEIPSIWTFLLTWLRPPYLYIVINCIIISIVASSKLHPRNEDPSPEMISHALHSPVPAVVKVSDDRVVYDNGVVLSGGLGYVVNNYDAVETVKKVIGDDDDDVDVVVKRPLQRKDSLEVSFLSNENEKPPFSARFSHRKNVKASPEGGKALRVSKPKQKETFENTWKTITEGRSMPLTRHLKKSDTWDSHLRRNPTPPMDENDTTTTPPTQKMKKSETFGDNRSNTNNSSLSPSPGSGRLRKEPSLSQDDLNRRVEAFINKFNEEMRLQRQESLNQYQEMIRRGGH</sequence>
<dbReference type="AlphaFoldDB" id="A0A2N9I989"/>
<dbReference type="PANTHER" id="PTHR33098:SF117">
    <property type="entry name" value="COTTON FIBER (DUF761)"/>
    <property type="match status" value="1"/>
</dbReference>